<dbReference type="PIRSF" id="PIRSF000429">
    <property type="entry name" value="Ac-CoA_Ac_transf"/>
    <property type="match status" value="1"/>
</dbReference>
<evidence type="ECO:0000256" key="2">
    <source>
        <dbReference type="ARBA" id="ARBA00010982"/>
    </source>
</evidence>
<keyword evidence="10 13" id="KW-0012">Acyltransferase</keyword>
<comment type="similarity">
    <text evidence="2 13">Belongs to the thiolase-like superfamily. Thiolase family.</text>
</comment>
<dbReference type="CDD" id="cd00751">
    <property type="entry name" value="thiolase"/>
    <property type="match status" value="1"/>
</dbReference>
<evidence type="ECO:0000256" key="1">
    <source>
        <dbReference type="ARBA" id="ARBA00004173"/>
    </source>
</evidence>
<evidence type="ECO:0000256" key="9">
    <source>
        <dbReference type="ARBA" id="ARBA00023128"/>
    </source>
</evidence>
<evidence type="ECO:0000256" key="11">
    <source>
        <dbReference type="PIRSR" id="PIRSR000429-1"/>
    </source>
</evidence>
<comment type="subcellular location">
    <subcellularLocation>
        <location evidence="1">Mitochondrion</location>
    </subcellularLocation>
</comment>
<evidence type="ECO:0000313" key="17">
    <source>
        <dbReference type="Proteomes" id="UP000008743"/>
    </source>
</evidence>
<proteinExistence type="inferred from homology"/>
<sequence length="407" mass="42090">MLASTARCFSSTAAAASKNVYIASYARTPIGSFRASLAAVPASQLGATAIKGAVERSGLKPNQVDDVYMGNVISAAAGQAPASQASIFAGLPATVPCTTVNKVCSSGMKTVMLAAGTIALGHNNVVVAGGMESMSQVPYYLSRANSGYGNQNLEDGILKDGLTDVYHKIHMGNCAEDTAAKQNITREQQDEFGILSYKRSAAAHERGDLKKEIVPVVITDKRGKSVTVAEDEEFRRVDFAKFKDLKPAFQKDGTVTAGNASTLNDGAAALVLVGEEAVSKLSGKPLARVVGWADAQRPSIEFPIAPVDAVKKLLANANVKISDVALWEFNEAFSAVVLANAKILGLDIAKVNVNGGAVSLGHPIGASGARIVGTLAYQLQAHPSGTYGVAAICNGGGGASAVLLQRL</sequence>
<organism evidence="16 17">
    <name type="scientific">Capsaspora owczarzaki (strain ATCC 30864)</name>
    <dbReference type="NCBI Taxonomy" id="595528"/>
    <lineage>
        <taxon>Eukaryota</taxon>
        <taxon>Filasterea</taxon>
        <taxon>Capsaspora</taxon>
    </lineage>
</organism>
<keyword evidence="17" id="KW-1185">Reference proteome</keyword>
<evidence type="ECO:0000259" key="14">
    <source>
        <dbReference type="Pfam" id="PF00108"/>
    </source>
</evidence>
<keyword evidence="8" id="KW-0630">Potassium</keyword>
<feature type="binding site" evidence="12">
    <location>
        <begin position="236"/>
        <end position="238"/>
    </location>
    <ligand>
        <name>CoA</name>
        <dbReference type="ChEBI" id="CHEBI:57287"/>
    </ligand>
</feature>
<accession>A0A0D2X5G1</accession>
<feature type="active site" description="Proton acceptor" evidence="11">
    <location>
        <position position="362"/>
    </location>
</feature>
<dbReference type="PROSITE" id="PS00098">
    <property type="entry name" value="THIOLASE_1"/>
    <property type="match status" value="1"/>
</dbReference>
<evidence type="ECO:0000256" key="13">
    <source>
        <dbReference type="RuleBase" id="RU003557"/>
    </source>
</evidence>
<evidence type="ECO:0000256" key="10">
    <source>
        <dbReference type="ARBA" id="ARBA00023315"/>
    </source>
</evidence>
<feature type="binding site" evidence="12">
    <location>
        <position position="197"/>
    </location>
    <ligand>
        <name>CoA</name>
        <dbReference type="ChEBI" id="CHEBI:57287"/>
    </ligand>
</feature>
<dbReference type="PROSITE" id="PS00737">
    <property type="entry name" value="THIOLASE_2"/>
    <property type="match status" value="1"/>
</dbReference>
<dbReference type="InterPro" id="IPR020615">
    <property type="entry name" value="Thiolase_acyl_enz_int_AS"/>
</dbReference>
<keyword evidence="6" id="KW-0479">Metal-binding</keyword>
<dbReference type="Pfam" id="PF02803">
    <property type="entry name" value="Thiolase_C"/>
    <property type="match status" value="1"/>
</dbReference>
<feature type="active site" description="Proton acceptor" evidence="11">
    <location>
        <position position="393"/>
    </location>
</feature>
<protein>
    <recommendedName>
        <fullName evidence="4">acetyl-CoA C-acetyltransferase</fullName>
        <ecNumber evidence="4">2.3.1.9</ecNumber>
    </recommendedName>
</protein>
<dbReference type="FunFam" id="3.40.47.10:FF:000007">
    <property type="entry name" value="acetyl-CoA acetyltransferase, mitochondrial"/>
    <property type="match status" value="1"/>
</dbReference>
<evidence type="ECO:0000259" key="15">
    <source>
        <dbReference type="Pfam" id="PF02803"/>
    </source>
</evidence>
<comment type="subunit">
    <text evidence="3">Homotetramer.</text>
</comment>
<dbReference type="Gene3D" id="3.40.47.10">
    <property type="match status" value="1"/>
</dbReference>
<dbReference type="STRING" id="595528.A0A0D2X5G1"/>
<keyword evidence="5 13" id="KW-0808">Transferase</keyword>
<feature type="active site" description="Acyl-thioester intermediate" evidence="11">
    <location>
        <position position="104"/>
    </location>
</feature>
<evidence type="ECO:0000256" key="6">
    <source>
        <dbReference type="ARBA" id="ARBA00022723"/>
    </source>
</evidence>
<dbReference type="AlphaFoldDB" id="A0A0D2X5G1"/>
<dbReference type="InterPro" id="IPR020616">
    <property type="entry name" value="Thiolase_N"/>
</dbReference>
<dbReference type="InterPro" id="IPR020610">
    <property type="entry name" value="Thiolase_AS"/>
</dbReference>
<dbReference type="EC" id="2.3.1.9" evidence="4"/>
<evidence type="ECO:0000256" key="8">
    <source>
        <dbReference type="ARBA" id="ARBA00022958"/>
    </source>
</evidence>
<dbReference type="OrthoDB" id="5404651at2759"/>
<dbReference type="GO" id="GO:0006635">
    <property type="term" value="P:fatty acid beta-oxidation"/>
    <property type="evidence" value="ECO:0007669"/>
    <property type="project" value="TreeGrafter"/>
</dbReference>
<dbReference type="SUPFAM" id="SSF53901">
    <property type="entry name" value="Thiolase-like"/>
    <property type="match status" value="2"/>
</dbReference>
<reference evidence="17" key="1">
    <citation type="submission" date="2011-02" db="EMBL/GenBank/DDBJ databases">
        <title>The Genome Sequence of Capsaspora owczarzaki ATCC 30864.</title>
        <authorList>
            <person name="Russ C."/>
            <person name="Cuomo C."/>
            <person name="Burger G."/>
            <person name="Gray M.W."/>
            <person name="Holland P.W.H."/>
            <person name="King N."/>
            <person name="Lang F.B.F."/>
            <person name="Roger A.J."/>
            <person name="Ruiz-Trillo I."/>
            <person name="Young S.K."/>
            <person name="Zeng Q."/>
            <person name="Gargeya S."/>
            <person name="Alvarado L."/>
            <person name="Berlin A."/>
            <person name="Chapman S.B."/>
            <person name="Chen Z."/>
            <person name="Freedman E."/>
            <person name="Gellesch M."/>
            <person name="Goldberg J."/>
            <person name="Griggs A."/>
            <person name="Gujja S."/>
            <person name="Heilman E."/>
            <person name="Heiman D."/>
            <person name="Howarth C."/>
            <person name="Mehta T."/>
            <person name="Neiman D."/>
            <person name="Pearson M."/>
            <person name="Roberts A."/>
            <person name="Saif S."/>
            <person name="Shea T."/>
            <person name="Shenoy N."/>
            <person name="Sisk P."/>
            <person name="Stolte C."/>
            <person name="Sykes S."/>
            <person name="White J."/>
            <person name="Yandava C."/>
            <person name="Haas B."/>
            <person name="Nusbaum C."/>
            <person name="Birren B."/>
        </authorList>
    </citation>
    <scope>NUCLEOTIDE SEQUENCE</scope>
    <source>
        <strain evidence="17">ATCC 30864</strain>
    </source>
</reference>
<dbReference type="GO" id="GO:0046872">
    <property type="term" value="F:metal ion binding"/>
    <property type="evidence" value="ECO:0007669"/>
    <property type="project" value="UniProtKB-KW"/>
</dbReference>
<dbReference type="Proteomes" id="UP000008743">
    <property type="component" value="Unassembled WGS sequence"/>
</dbReference>
<dbReference type="FunCoup" id="A0A0D2X5G1">
    <property type="interactions" value="193"/>
</dbReference>
<name>A0A0D2X5G1_CAPO3</name>
<evidence type="ECO:0000256" key="5">
    <source>
        <dbReference type="ARBA" id="ARBA00022679"/>
    </source>
</evidence>
<dbReference type="RefSeq" id="XP_004363276.2">
    <property type="nucleotide sequence ID" value="XM_004363219.2"/>
</dbReference>
<evidence type="ECO:0000256" key="4">
    <source>
        <dbReference type="ARBA" id="ARBA00012705"/>
    </source>
</evidence>
<dbReference type="GO" id="GO:0003985">
    <property type="term" value="F:acetyl-CoA C-acetyltransferase activity"/>
    <property type="evidence" value="ECO:0007669"/>
    <property type="project" value="UniProtKB-EC"/>
</dbReference>
<keyword evidence="7" id="KW-0809">Transit peptide</keyword>
<dbReference type="eggNOG" id="KOG1390">
    <property type="taxonomic scope" value="Eukaryota"/>
</dbReference>
<dbReference type="InterPro" id="IPR020613">
    <property type="entry name" value="Thiolase_CS"/>
</dbReference>
<evidence type="ECO:0000256" key="12">
    <source>
        <dbReference type="PIRSR" id="PIRSR000429-2"/>
    </source>
</evidence>
<dbReference type="PANTHER" id="PTHR18919:SF156">
    <property type="entry name" value="ACETYL-COA ACETYLTRANSFERASE, MITOCHONDRIAL"/>
    <property type="match status" value="1"/>
</dbReference>
<evidence type="ECO:0000256" key="3">
    <source>
        <dbReference type="ARBA" id="ARBA00011881"/>
    </source>
</evidence>
<feature type="domain" description="Thiolase N-terminal" evidence="14">
    <location>
        <begin position="20"/>
        <end position="275"/>
    </location>
</feature>
<keyword evidence="9" id="KW-0496">Mitochondrion</keyword>
<evidence type="ECO:0000313" key="16">
    <source>
        <dbReference type="EMBL" id="KJE97749.1"/>
    </source>
</evidence>
<feature type="domain" description="Thiolase C-terminal" evidence="15">
    <location>
        <begin position="284"/>
        <end position="406"/>
    </location>
</feature>
<dbReference type="InterPro" id="IPR020617">
    <property type="entry name" value="Thiolase_C"/>
</dbReference>
<evidence type="ECO:0000256" key="7">
    <source>
        <dbReference type="ARBA" id="ARBA00022946"/>
    </source>
</evidence>
<dbReference type="EMBL" id="KE346375">
    <property type="protein sequence ID" value="KJE97749.1"/>
    <property type="molecule type" value="Genomic_DNA"/>
</dbReference>
<dbReference type="PhylomeDB" id="A0A0D2X5G1"/>
<dbReference type="NCBIfam" id="TIGR01930">
    <property type="entry name" value="AcCoA-C-Actrans"/>
    <property type="match status" value="1"/>
</dbReference>
<dbReference type="InterPro" id="IPR016039">
    <property type="entry name" value="Thiolase-like"/>
</dbReference>
<dbReference type="Pfam" id="PF00108">
    <property type="entry name" value="Thiolase_N"/>
    <property type="match status" value="1"/>
</dbReference>
<dbReference type="InterPro" id="IPR002155">
    <property type="entry name" value="Thiolase"/>
</dbReference>
<gene>
    <name evidence="16" type="ORF">CAOG_007853</name>
</gene>
<dbReference type="GO" id="GO:0005739">
    <property type="term" value="C:mitochondrion"/>
    <property type="evidence" value="ECO:0007669"/>
    <property type="project" value="UniProtKB-SubCell"/>
</dbReference>
<feature type="binding site" evidence="12">
    <location>
        <position position="261"/>
    </location>
    <ligand>
        <name>CoA</name>
        <dbReference type="ChEBI" id="CHEBI:57287"/>
    </ligand>
</feature>
<dbReference type="InParanoid" id="A0A0D2X5G1"/>
<feature type="binding site" evidence="12">
    <location>
        <position position="241"/>
    </location>
    <ligand>
        <name>CoA</name>
        <dbReference type="ChEBI" id="CHEBI:57287"/>
    </ligand>
</feature>
<dbReference type="PROSITE" id="PS00099">
    <property type="entry name" value="THIOLASE_3"/>
    <property type="match status" value="1"/>
</dbReference>
<dbReference type="PANTHER" id="PTHR18919">
    <property type="entry name" value="ACETYL-COA C-ACYLTRANSFERASE"/>
    <property type="match status" value="1"/>
</dbReference>